<evidence type="ECO:0000313" key="4">
    <source>
        <dbReference type="Proteomes" id="UP001162880"/>
    </source>
</evidence>
<keyword evidence="1" id="KW-0723">Serine/threonine-protein kinase</keyword>
<keyword evidence="4" id="KW-1185">Reference proteome</keyword>
<dbReference type="InterPro" id="IPR003594">
    <property type="entry name" value="HATPase_dom"/>
</dbReference>
<dbReference type="SUPFAM" id="SSF55874">
    <property type="entry name" value="ATPase domain of HSP90 chaperone/DNA topoisomerase II/histidine kinase"/>
    <property type="match status" value="1"/>
</dbReference>
<organism evidence="3 4">
    <name type="scientific">Novosphingobium album</name>
    <name type="common">ex Hu et al. 2023</name>
    <dbReference type="NCBI Taxonomy" id="2930093"/>
    <lineage>
        <taxon>Bacteria</taxon>
        <taxon>Pseudomonadati</taxon>
        <taxon>Pseudomonadota</taxon>
        <taxon>Alphaproteobacteria</taxon>
        <taxon>Sphingomonadales</taxon>
        <taxon>Sphingomonadaceae</taxon>
        <taxon>Novosphingobium</taxon>
    </lineage>
</organism>
<reference evidence="3" key="1">
    <citation type="submission" date="2022-03" db="EMBL/GenBank/DDBJ databases">
        <title>Identification of a novel bacterium isolated from mangrove sediments.</title>
        <authorList>
            <person name="Pan X."/>
        </authorList>
    </citation>
    <scope>NUCLEOTIDE SEQUENCE</scope>
    <source>
        <strain evidence="3">B2580</strain>
    </source>
</reference>
<evidence type="ECO:0000313" key="3">
    <source>
        <dbReference type="EMBL" id="MCJ2177489.1"/>
    </source>
</evidence>
<dbReference type="CDD" id="cd16936">
    <property type="entry name" value="HATPase_RsbW-like"/>
    <property type="match status" value="1"/>
</dbReference>
<sequence>MNCDYERTLSNGRTGFPEFLESMEAFLEETGAPVAVVTKFMIAFDELVSNILNHGSAATISARIFLKESEVAAELIDDGDAFDPLSLPDPDTSLSVEDRPIGGLGVHIVRSLMDHVDYSREGNCNRLRFAKNYPVDL</sequence>
<evidence type="ECO:0000259" key="2">
    <source>
        <dbReference type="Pfam" id="PF13581"/>
    </source>
</evidence>
<dbReference type="InterPro" id="IPR050267">
    <property type="entry name" value="Anti-sigma-factor_SerPK"/>
</dbReference>
<dbReference type="Gene3D" id="3.30.565.10">
    <property type="entry name" value="Histidine kinase-like ATPase, C-terminal domain"/>
    <property type="match status" value="1"/>
</dbReference>
<dbReference type="PANTHER" id="PTHR35526">
    <property type="entry name" value="ANTI-SIGMA-F FACTOR RSBW-RELATED"/>
    <property type="match status" value="1"/>
</dbReference>
<dbReference type="Pfam" id="PF13581">
    <property type="entry name" value="HATPase_c_2"/>
    <property type="match status" value="1"/>
</dbReference>
<dbReference type="PANTHER" id="PTHR35526:SF6">
    <property type="entry name" value="SLR1861 PROTEIN"/>
    <property type="match status" value="1"/>
</dbReference>
<gene>
    <name evidence="3" type="ORF">MTR64_02870</name>
</gene>
<dbReference type="RefSeq" id="WP_243990571.1">
    <property type="nucleotide sequence ID" value="NZ_JALHLE010000003.1"/>
</dbReference>
<evidence type="ECO:0000256" key="1">
    <source>
        <dbReference type="ARBA" id="ARBA00022527"/>
    </source>
</evidence>
<proteinExistence type="predicted"/>
<keyword evidence="1" id="KW-0418">Kinase</keyword>
<keyword evidence="3" id="KW-0067">ATP-binding</keyword>
<dbReference type="EMBL" id="JALHLE010000003">
    <property type="protein sequence ID" value="MCJ2177489.1"/>
    <property type="molecule type" value="Genomic_DNA"/>
</dbReference>
<dbReference type="Proteomes" id="UP001162880">
    <property type="component" value="Unassembled WGS sequence"/>
</dbReference>
<feature type="domain" description="Histidine kinase/HSP90-like ATPase" evidence="2">
    <location>
        <begin position="19"/>
        <end position="130"/>
    </location>
</feature>
<name>A0ABT0AXP2_9SPHN</name>
<dbReference type="InterPro" id="IPR036890">
    <property type="entry name" value="HATPase_C_sf"/>
</dbReference>
<dbReference type="GO" id="GO:0005524">
    <property type="term" value="F:ATP binding"/>
    <property type="evidence" value="ECO:0007669"/>
    <property type="project" value="UniProtKB-KW"/>
</dbReference>
<keyword evidence="3" id="KW-0547">Nucleotide-binding</keyword>
<protein>
    <submittedName>
        <fullName evidence="3">ATP-binding protein</fullName>
    </submittedName>
</protein>
<accession>A0ABT0AXP2</accession>
<comment type="caution">
    <text evidence="3">The sequence shown here is derived from an EMBL/GenBank/DDBJ whole genome shotgun (WGS) entry which is preliminary data.</text>
</comment>
<keyword evidence="1" id="KW-0808">Transferase</keyword>